<evidence type="ECO:0000256" key="2">
    <source>
        <dbReference type="ARBA" id="ARBA00022512"/>
    </source>
</evidence>
<dbReference type="InterPro" id="IPR008966">
    <property type="entry name" value="Adhesion_dom_sf"/>
</dbReference>
<evidence type="ECO:0000256" key="1">
    <source>
        <dbReference type="ARBA" id="ARBA00004168"/>
    </source>
</evidence>
<evidence type="ECO:0000256" key="4">
    <source>
        <dbReference type="ARBA" id="ARBA00022729"/>
    </source>
</evidence>
<keyword evidence="2" id="KW-0134">Cell wall</keyword>
<sequence>MSVNVPDLLTLSKDITFEIKDEAGNIIGTAVANHLTGVVTVTFLKLVENATSDIKGSFSVWVNWDEQKVEEDTRVVVDWKDGGTTEVNIGPATGPDKDEVLYKWGWVDENDSTLIHWQVRINYAKENIQKAIYTDIIGGNQNLVSGSISVANVTYSSDGENYNVDSYYPQASILENGVNGFTVNLGDISNTIIIDYSTRATDGGLSQQYENRGELTGENIEKQVVEVHTPNNGGNGNASMKLSISGEKTWINDNNARGLRPSFISIELYRNGEKVDSRDVTAKENWKYSFTNLDKYDESGKLYDYDVKEVSVSNYTSQQEGYNFINTIIPVKEETP</sequence>
<dbReference type="InterPro" id="IPR041171">
    <property type="entry name" value="SDR_Ig"/>
</dbReference>
<evidence type="ECO:0000256" key="3">
    <source>
        <dbReference type="ARBA" id="ARBA00022525"/>
    </source>
</evidence>
<proteinExistence type="predicted"/>
<dbReference type="AlphaFoldDB" id="A0A5P3ICJ6"/>
<dbReference type="Gene3D" id="2.60.40.1280">
    <property type="match status" value="1"/>
</dbReference>
<dbReference type="Pfam" id="PF17961">
    <property type="entry name" value="Big_8"/>
    <property type="match status" value="1"/>
</dbReference>
<protein>
    <submittedName>
        <fullName evidence="6">Cna B-type domain-containing protein</fullName>
    </submittedName>
</protein>
<dbReference type="CDD" id="cd00222">
    <property type="entry name" value="CollagenBindB"/>
    <property type="match status" value="1"/>
</dbReference>
<dbReference type="InterPro" id="IPR008456">
    <property type="entry name" value="Collagen-bd_dom"/>
</dbReference>
<gene>
    <name evidence="6" type="ORF">D8K17_09735</name>
</gene>
<dbReference type="GO" id="GO:0005518">
    <property type="term" value="F:collagen binding"/>
    <property type="evidence" value="ECO:0007669"/>
    <property type="project" value="InterPro"/>
</dbReference>
<comment type="caution">
    <text evidence="6">The sequence shown here is derived from an EMBL/GenBank/DDBJ whole genome shotgun (WGS) entry which is preliminary data.</text>
</comment>
<dbReference type="Gene3D" id="2.60.40.1140">
    <property type="entry name" value="Collagen-binding surface protein Cna, B-type domain"/>
    <property type="match status" value="1"/>
</dbReference>
<keyword evidence="4" id="KW-0732">Signal</keyword>
<keyword evidence="3" id="KW-0964">Secreted</keyword>
<evidence type="ECO:0000313" key="6">
    <source>
        <dbReference type="EMBL" id="RKO38571.1"/>
    </source>
</evidence>
<reference evidence="6" key="1">
    <citation type="submission" date="2018-10" db="EMBL/GenBank/DDBJ databases">
        <title>Chromosomal inversion in Lactococcus lactis subsp. lactis bv. diacetylactis S50.</title>
        <authorList>
            <person name="Kojic M."/>
            <person name="Jovcic B."/>
        </authorList>
    </citation>
    <scope>NUCLEOTIDE SEQUENCE</scope>
    <source>
        <strain evidence="6">S50</strain>
    </source>
</reference>
<dbReference type="SUPFAM" id="SSF49478">
    <property type="entry name" value="Cna protein B-type domain"/>
    <property type="match status" value="1"/>
</dbReference>
<dbReference type="InterPro" id="IPR008454">
    <property type="entry name" value="Collagen-bd_Cna-like_B-typ_dom"/>
</dbReference>
<dbReference type="RefSeq" id="WP_010905509.1">
    <property type="nucleotide sequence ID" value="NZ_CP020604.1"/>
</dbReference>
<dbReference type="GO" id="GO:0007155">
    <property type="term" value="P:cell adhesion"/>
    <property type="evidence" value="ECO:0007669"/>
    <property type="project" value="InterPro"/>
</dbReference>
<name>A0A5P3ICJ6_LACLL</name>
<accession>A0A5P3ICJ6</accession>
<dbReference type="Pfam" id="PF05737">
    <property type="entry name" value="Collagen_bind"/>
    <property type="match status" value="1"/>
</dbReference>
<dbReference type="Pfam" id="PF05738">
    <property type="entry name" value="Cna_B"/>
    <property type="match status" value="1"/>
</dbReference>
<keyword evidence="5" id="KW-0572">Peptidoglycan-anchor</keyword>
<evidence type="ECO:0000256" key="5">
    <source>
        <dbReference type="ARBA" id="ARBA00023088"/>
    </source>
</evidence>
<dbReference type="SUPFAM" id="SSF49401">
    <property type="entry name" value="Bacterial adhesins"/>
    <property type="match status" value="2"/>
</dbReference>
<dbReference type="EMBL" id="RBVM01000001">
    <property type="protein sequence ID" value="RKO38571.1"/>
    <property type="molecule type" value="Genomic_DNA"/>
</dbReference>
<dbReference type="Gene3D" id="2.60.40.740">
    <property type="match status" value="1"/>
</dbReference>
<dbReference type="InterPro" id="IPR011252">
    <property type="entry name" value="Fibrogen-bd_dom1"/>
</dbReference>
<organism evidence="6">
    <name type="scientific">Lactococcus lactis subsp. lactis bv. diacetylactis</name>
    <dbReference type="NCBI Taxonomy" id="44688"/>
    <lineage>
        <taxon>Bacteria</taxon>
        <taxon>Bacillati</taxon>
        <taxon>Bacillota</taxon>
        <taxon>Bacilli</taxon>
        <taxon>Lactobacillales</taxon>
        <taxon>Streptococcaceae</taxon>
        <taxon>Lactococcus</taxon>
    </lineage>
</organism>
<comment type="subcellular location">
    <subcellularLocation>
        <location evidence="1">Secreted</location>
        <location evidence="1">Cell wall</location>
        <topology evidence="1">Peptidoglycan-anchor</topology>
    </subcellularLocation>
</comment>